<reference evidence="2" key="2">
    <citation type="journal article" date="2015" name="Data Brief">
        <title>Shoot transcriptome of the giant reed, Arundo donax.</title>
        <authorList>
            <person name="Barrero R.A."/>
            <person name="Guerrero F.D."/>
            <person name="Moolhuijzen P."/>
            <person name="Goolsby J.A."/>
            <person name="Tidwell J."/>
            <person name="Bellgard S.E."/>
            <person name="Bellgard M.I."/>
        </authorList>
    </citation>
    <scope>NUCLEOTIDE SEQUENCE</scope>
    <source>
        <tissue evidence="2">Shoot tissue taken approximately 20 cm above the soil surface</tissue>
    </source>
</reference>
<proteinExistence type="predicted"/>
<feature type="compositionally biased region" description="Low complexity" evidence="1">
    <location>
        <begin position="28"/>
        <end position="50"/>
    </location>
</feature>
<accession>A0A0A9EEY5</accession>
<dbReference type="EMBL" id="GBRH01198551">
    <property type="protein sequence ID" value="JAD99344.1"/>
    <property type="molecule type" value="Transcribed_RNA"/>
</dbReference>
<evidence type="ECO:0000256" key="1">
    <source>
        <dbReference type="SAM" id="MobiDB-lite"/>
    </source>
</evidence>
<name>A0A0A9EEY5_ARUDO</name>
<feature type="region of interest" description="Disordered" evidence="1">
    <location>
        <begin position="15"/>
        <end position="50"/>
    </location>
</feature>
<sequence length="50" mass="5414">MACAPQSLIIQLQSTSPLVTEGTRKDWPPTCRSRSRSTRPSGRRASGTPS</sequence>
<evidence type="ECO:0000313" key="2">
    <source>
        <dbReference type="EMBL" id="JAD99344.1"/>
    </source>
</evidence>
<organism evidence="2">
    <name type="scientific">Arundo donax</name>
    <name type="common">Giant reed</name>
    <name type="synonym">Donax arundinaceus</name>
    <dbReference type="NCBI Taxonomy" id="35708"/>
    <lineage>
        <taxon>Eukaryota</taxon>
        <taxon>Viridiplantae</taxon>
        <taxon>Streptophyta</taxon>
        <taxon>Embryophyta</taxon>
        <taxon>Tracheophyta</taxon>
        <taxon>Spermatophyta</taxon>
        <taxon>Magnoliopsida</taxon>
        <taxon>Liliopsida</taxon>
        <taxon>Poales</taxon>
        <taxon>Poaceae</taxon>
        <taxon>PACMAD clade</taxon>
        <taxon>Arundinoideae</taxon>
        <taxon>Arundineae</taxon>
        <taxon>Arundo</taxon>
    </lineage>
</organism>
<dbReference type="AlphaFoldDB" id="A0A0A9EEY5"/>
<reference evidence="2" key="1">
    <citation type="submission" date="2014-09" db="EMBL/GenBank/DDBJ databases">
        <authorList>
            <person name="Magalhaes I.L.F."/>
            <person name="Oliveira U."/>
            <person name="Santos F.R."/>
            <person name="Vidigal T.H.D.A."/>
            <person name="Brescovit A.D."/>
            <person name="Santos A.J."/>
        </authorList>
    </citation>
    <scope>NUCLEOTIDE SEQUENCE</scope>
    <source>
        <tissue evidence="2">Shoot tissue taken approximately 20 cm above the soil surface</tissue>
    </source>
</reference>
<protein>
    <submittedName>
        <fullName evidence="2">Uncharacterized protein</fullName>
    </submittedName>
</protein>